<keyword evidence="2" id="KW-0963">Cytoplasm</keyword>
<proteinExistence type="predicted"/>
<dbReference type="NCBIfam" id="TIGR01838">
    <property type="entry name" value="PHA_synth_I"/>
    <property type="match status" value="1"/>
</dbReference>
<dbReference type="EC" id="2.3.1.-" evidence="6"/>
<sequence>MYPKLFDERTFKFFQDYQKTCTNPQLLCSEWFNTQKLYQKWFIELAEKPQAMQSLPEDAYQEWVMLLNAFQQKISGLSVAESSVEDKRFTDADWQEHPLFYFYHQAYLLWVKQALQWVETHGSEDSKLKKQISFFTKQYLDALAPSNFPLTNPTIFKQTLTSQGQNIRNGLQNWFEDLLKSPGHWQIQMTNTKAFELGRNIAITKGKVIFQNRLMQLIQYEPTTPTVYQKPLLMVPPWINKYYILDLNEKKSLVKWLVDQGITVFMISWVNPDKSYQEVCFEDYLSEGILTACDAITKATNEKSINALGFCIGGTLLAVACAYLKAKNQSTISSATFLTSLIDFSEPGDIGVFIDETQIKNIEQKMALDGYLDGRAMMSTFNLLRVNDLQWSYYINHYLQGKKPIAFDLLFWNSDPSNLPAKMHSYYLRNFYLENRLCVPNALTVLNEKLNLNNVDIPCYFFSTSQDHIAPWQSTFMGAKCFSGNITFVLGGSGHIAGVVNPPNQNKYGYRSSDVDIKSLSCAKEWLKSTTTHEGSWWLHWGEWLKMHAGNKVNQRIPGQGKLKIIQDAPGDYVRKKID</sequence>
<dbReference type="GO" id="GO:0042619">
    <property type="term" value="P:poly-hydroxybutyrate biosynthetic process"/>
    <property type="evidence" value="ECO:0007669"/>
    <property type="project" value="InterPro"/>
</dbReference>
<keyword evidence="3 6" id="KW-0808">Transferase</keyword>
<dbReference type="Pfam" id="PF07167">
    <property type="entry name" value="PhaC_N"/>
    <property type="match status" value="1"/>
</dbReference>
<dbReference type="PANTHER" id="PTHR36837:SF5">
    <property type="entry name" value="POLY-3-HYDROXYBUTYRATE SYNTHASE"/>
    <property type="match status" value="1"/>
</dbReference>
<accession>A0A0Q9Z127</accession>
<evidence type="ECO:0000313" key="7">
    <source>
        <dbReference type="EMBL" id="MCS5711864.1"/>
    </source>
</evidence>
<dbReference type="InterPro" id="IPR029058">
    <property type="entry name" value="AB_hydrolase_fold"/>
</dbReference>
<dbReference type="Proteomes" id="UP000051497">
    <property type="component" value="Unassembled WGS sequence"/>
</dbReference>
<dbReference type="InterPro" id="IPR051321">
    <property type="entry name" value="PHA/PHB_synthase"/>
</dbReference>
<dbReference type="OrthoDB" id="7208816at2"/>
<reference evidence="7" key="3">
    <citation type="submission" date="2021-06" db="EMBL/GenBank/DDBJ databases">
        <title>Genomic Description and Analysis of Intracellular Bacteria, Candidatus Berkiella cookevillensis and Candidatus Berkiella aquae.</title>
        <authorList>
            <person name="Kidane D.T."/>
            <person name="Mehari Y.T."/>
            <person name="Rice F.C."/>
            <person name="Arivett B.A."/>
            <person name="Farone A.L."/>
            <person name="Berk S.G."/>
            <person name="Farone M.B."/>
        </authorList>
    </citation>
    <scope>NUCLEOTIDE SEQUENCE</scope>
    <source>
        <strain evidence="7">HT99</strain>
    </source>
</reference>
<evidence type="ECO:0000313" key="8">
    <source>
        <dbReference type="Proteomes" id="UP000051497"/>
    </source>
</evidence>
<reference evidence="6" key="1">
    <citation type="submission" date="2015-09" db="EMBL/GenBank/DDBJ databases">
        <title>Draft Genome Sequences of Two Novel Amoeba-resistant Intranuclear Bacteria, Candidatus Berkiella cookevillensis and Candidatus Berkiella aquae.</title>
        <authorList>
            <person name="Mehari Y.T."/>
            <person name="Arivett B.A."/>
            <person name="Farone A.L."/>
            <person name="Gunderson J.H."/>
            <person name="Farone M.B."/>
        </authorList>
    </citation>
    <scope>NUCLEOTIDE SEQUENCE [LARGE SCALE GENOMIC DNA]</scope>
    <source>
        <strain evidence="6">HT99</strain>
    </source>
</reference>
<dbReference type="PANTHER" id="PTHR36837">
    <property type="entry name" value="POLY(3-HYDROXYALKANOATE) POLYMERASE SUBUNIT PHAC"/>
    <property type="match status" value="1"/>
</dbReference>
<comment type="subcellular location">
    <subcellularLocation>
        <location evidence="1">Cytoplasm</location>
    </subcellularLocation>
</comment>
<dbReference type="EMBL" id="LKAJ02000001">
    <property type="protein sequence ID" value="MCS5711864.1"/>
    <property type="molecule type" value="Genomic_DNA"/>
</dbReference>
<dbReference type="InterPro" id="IPR010963">
    <property type="entry name" value="PHA_synth_I"/>
</dbReference>
<gene>
    <name evidence="6" type="primary">phbC_1</name>
    <name evidence="7" type="synonym">phaC</name>
    <name evidence="6" type="ORF">HT99x_00316</name>
    <name evidence="7" type="ORF">HT99x_010510</name>
</gene>
<name>A0A0Q9Z127_9GAMM</name>
<dbReference type="STRING" id="295108.HT99x_00316"/>
<evidence type="ECO:0000256" key="3">
    <source>
        <dbReference type="ARBA" id="ARBA00022679"/>
    </source>
</evidence>
<keyword evidence="4 6" id="KW-0012">Acyltransferase</keyword>
<evidence type="ECO:0000256" key="4">
    <source>
        <dbReference type="ARBA" id="ARBA00023315"/>
    </source>
</evidence>
<comment type="caution">
    <text evidence="6">The sequence shown here is derived from an EMBL/GenBank/DDBJ whole genome shotgun (WGS) entry which is preliminary data.</text>
</comment>
<dbReference type="GO" id="GO:0016746">
    <property type="term" value="F:acyltransferase activity"/>
    <property type="evidence" value="ECO:0007669"/>
    <property type="project" value="UniProtKB-KW"/>
</dbReference>
<keyword evidence="8" id="KW-1185">Reference proteome</keyword>
<evidence type="ECO:0000256" key="1">
    <source>
        <dbReference type="ARBA" id="ARBA00004496"/>
    </source>
</evidence>
<organism evidence="6">
    <name type="scientific">Candidatus Berkiella aquae</name>
    <dbReference type="NCBI Taxonomy" id="295108"/>
    <lineage>
        <taxon>Bacteria</taxon>
        <taxon>Pseudomonadati</taxon>
        <taxon>Pseudomonadota</taxon>
        <taxon>Gammaproteobacteria</taxon>
        <taxon>Candidatus Berkiellales</taxon>
        <taxon>Candidatus Berkiellaceae</taxon>
        <taxon>Candidatus Berkiella</taxon>
    </lineage>
</organism>
<dbReference type="Gene3D" id="3.40.50.1820">
    <property type="entry name" value="alpha/beta hydrolase"/>
    <property type="match status" value="1"/>
</dbReference>
<feature type="domain" description="Poly-beta-hydroxybutyrate polymerase N-terminal" evidence="5">
    <location>
        <begin position="85"/>
        <end position="257"/>
    </location>
</feature>
<dbReference type="EMBL" id="LKAJ01000001">
    <property type="protein sequence ID" value="KRG22775.1"/>
    <property type="molecule type" value="Genomic_DNA"/>
</dbReference>
<dbReference type="AlphaFoldDB" id="A0A0Q9Z127"/>
<dbReference type="InterPro" id="IPR010941">
    <property type="entry name" value="PhaC_N"/>
</dbReference>
<dbReference type="RefSeq" id="WP_075064954.1">
    <property type="nucleotide sequence ID" value="NZ_LKAJ02000001.1"/>
</dbReference>
<dbReference type="PATRIC" id="fig|1590043.3.peg.318"/>
<dbReference type="GO" id="GO:0005737">
    <property type="term" value="C:cytoplasm"/>
    <property type="evidence" value="ECO:0007669"/>
    <property type="project" value="UniProtKB-SubCell"/>
</dbReference>
<protein>
    <submittedName>
        <fullName evidence="7">Class I poly(R)-hydroxyalkanoic acid synthase</fullName>
    </submittedName>
    <submittedName>
        <fullName evidence="6">Poly-beta-hydroxybutyrate polymerase</fullName>
        <ecNumber evidence="6">2.3.1.-</ecNumber>
    </submittedName>
</protein>
<evidence type="ECO:0000256" key="2">
    <source>
        <dbReference type="ARBA" id="ARBA00022490"/>
    </source>
</evidence>
<reference evidence="7" key="2">
    <citation type="journal article" date="2016" name="Genome Announc.">
        <title>Draft Genome Sequences of Two Novel Amoeba-Resistant Intranuclear Bacteria, 'Candidatus Berkiella cookevillensis' and 'Candidatus Berkiella aquae'.</title>
        <authorList>
            <person name="Mehari Y.T."/>
            <person name="Arivett B.A."/>
            <person name="Farone A.L."/>
            <person name="Gunderson J.H."/>
            <person name="Farone M.B."/>
        </authorList>
    </citation>
    <scope>NUCLEOTIDE SEQUENCE</scope>
    <source>
        <strain evidence="7">HT99</strain>
    </source>
</reference>
<evidence type="ECO:0000313" key="6">
    <source>
        <dbReference type="EMBL" id="KRG22775.1"/>
    </source>
</evidence>
<dbReference type="SUPFAM" id="SSF53474">
    <property type="entry name" value="alpha/beta-Hydrolases"/>
    <property type="match status" value="1"/>
</dbReference>
<evidence type="ECO:0000259" key="5">
    <source>
        <dbReference type="Pfam" id="PF07167"/>
    </source>
</evidence>